<dbReference type="InterPro" id="IPR029014">
    <property type="entry name" value="NiFe-Hase_large"/>
</dbReference>
<sequence>MDQGGVQLTVDWSGGQIVAARVECRRPKAAHLLEGRSVAEVEALAPRLFSLCGHAQGAAAKLATAAARGEDGAALAEQLCRGVAREAIGEHLWRLLLDWPPLSGGMQEKETFLRWRKHLLSLKTPQEEALFARELLQWLPSLAEFPCPERAVAAPAQLLPWRDADAWTAIGVDSVFAEAPMLGGQPAETGPLARQAADPEVVALLADHRRVAARVAARRADLRFLAQALLDPSLLLGWLGAAPVSAGIGLARVETARGLLLHLTQVKDDRVEAYVIVAPTEWNFHPRGAFVGEIVGSLAATRDAAAMLARRLALALDPCVSCELVVEAVGEHENA</sequence>
<dbReference type="SUPFAM" id="SSF56762">
    <property type="entry name" value="HydB/Nqo4-like"/>
    <property type="match status" value="1"/>
</dbReference>
<dbReference type="EMBL" id="JADJUC010000012">
    <property type="protein sequence ID" value="MBK8524599.1"/>
    <property type="molecule type" value="Genomic_DNA"/>
</dbReference>
<dbReference type="PANTHER" id="PTHR42958:SF4">
    <property type="entry name" value="HYDROGENASE EXPRESSION_FORMATION PROTEIN HUPK"/>
    <property type="match status" value="1"/>
</dbReference>
<name>A0A9D7K1B9_9PROT</name>
<comment type="caution">
    <text evidence="2">The sequence shown here is derived from an EMBL/GenBank/DDBJ whole genome shotgun (WGS) entry which is preliminary data.</text>
</comment>
<protein>
    <submittedName>
        <fullName evidence="2">Nickel-dependent hydrogenase large subunit</fullName>
    </submittedName>
</protein>
<dbReference type="InterPro" id="IPR050867">
    <property type="entry name" value="NiFe/NiFeSe_hydrgnase_LSU"/>
</dbReference>
<keyword evidence="1" id="KW-0533">Nickel</keyword>
<dbReference type="Pfam" id="PF00374">
    <property type="entry name" value="NiFeSe_Hases"/>
    <property type="match status" value="1"/>
</dbReference>
<gene>
    <name evidence="2" type="ORF">IPL58_11145</name>
</gene>
<evidence type="ECO:0000313" key="3">
    <source>
        <dbReference type="Proteomes" id="UP000886689"/>
    </source>
</evidence>
<organism evidence="2 3">
    <name type="scientific">Candidatus Proximibacter danicus</name>
    <dbReference type="NCBI Taxonomy" id="2954365"/>
    <lineage>
        <taxon>Bacteria</taxon>
        <taxon>Pseudomonadati</taxon>
        <taxon>Pseudomonadota</taxon>
        <taxon>Betaproteobacteria</taxon>
        <taxon>Candidatus Proximibacter</taxon>
    </lineage>
</organism>
<keyword evidence="1" id="KW-0460">Magnesium</keyword>
<feature type="binding site" evidence="1">
    <location>
        <position position="276"/>
    </location>
    <ligand>
        <name>Mg(2+)</name>
        <dbReference type="ChEBI" id="CHEBI:18420"/>
    </ligand>
</feature>
<accession>A0A9D7K1B9</accession>
<dbReference type="Proteomes" id="UP000886689">
    <property type="component" value="Unassembled WGS sequence"/>
</dbReference>
<dbReference type="InterPro" id="IPR001501">
    <property type="entry name" value="Ni-dep_hyd_lsu"/>
</dbReference>
<comment type="cofactor">
    <cofactor evidence="1">
        <name>Ni(2+)</name>
        <dbReference type="ChEBI" id="CHEBI:49786"/>
    </cofactor>
</comment>
<dbReference type="Gene3D" id="1.10.645.10">
    <property type="entry name" value="Cytochrome-c3 Hydrogenase, chain B"/>
    <property type="match status" value="2"/>
</dbReference>
<reference evidence="2" key="1">
    <citation type="submission" date="2020-10" db="EMBL/GenBank/DDBJ databases">
        <title>Connecting structure to function with the recovery of over 1000 high-quality activated sludge metagenome-assembled genomes encoding full-length rRNA genes using long-read sequencing.</title>
        <authorList>
            <person name="Singleton C.M."/>
            <person name="Petriglieri F."/>
            <person name="Kristensen J.M."/>
            <person name="Kirkegaard R.H."/>
            <person name="Michaelsen T.Y."/>
            <person name="Andersen M.H."/>
            <person name="Karst S.M."/>
            <person name="Dueholm M.S."/>
            <person name="Nielsen P.H."/>
            <person name="Albertsen M."/>
        </authorList>
    </citation>
    <scope>NUCLEOTIDE SEQUENCE</scope>
    <source>
        <strain evidence="2">Hirt_18-Q3-R61-65_BATAC.395</strain>
    </source>
</reference>
<feature type="binding site" evidence="1">
    <location>
        <position position="322"/>
    </location>
    <ligand>
        <name>Fe cation</name>
        <dbReference type="ChEBI" id="CHEBI:24875"/>
    </ligand>
</feature>
<dbReference type="GO" id="GO:0016151">
    <property type="term" value="F:nickel cation binding"/>
    <property type="evidence" value="ECO:0007669"/>
    <property type="project" value="InterPro"/>
</dbReference>
<keyword evidence="1" id="KW-0408">Iron</keyword>
<feature type="binding site" evidence="1">
    <location>
        <position position="319"/>
    </location>
    <ligand>
        <name>Ni(2+)</name>
        <dbReference type="ChEBI" id="CHEBI:49786"/>
    </ligand>
</feature>
<proteinExistence type="predicted"/>
<keyword evidence="1" id="KW-0479">Metal-binding</keyword>
<dbReference type="PANTHER" id="PTHR42958">
    <property type="entry name" value="HYDROGENASE-2 LARGE CHAIN"/>
    <property type="match status" value="1"/>
</dbReference>
<dbReference type="AlphaFoldDB" id="A0A9D7K1B9"/>
<evidence type="ECO:0000313" key="2">
    <source>
        <dbReference type="EMBL" id="MBK8524599.1"/>
    </source>
</evidence>
<evidence type="ECO:0000256" key="1">
    <source>
        <dbReference type="PIRSR" id="PIRSR601501-1"/>
    </source>
</evidence>
<comment type="cofactor">
    <cofactor evidence="1">
        <name>Fe cation</name>
        <dbReference type="ChEBI" id="CHEBI:24875"/>
    </cofactor>
</comment>